<evidence type="ECO:0000313" key="2">
    <source>
        <dbReference type="EMBL" id="RDE90158.1"/>
    </source>
</evidence>
<evidence type="ECO:0000259" key="1">
    <source>
        <dbReference type="Pfam" id="PF05901"/>
    </source>
</evidence>
<dbReference type="AlphaFoldDB" id="A0AB37IPT9"/>
<evidence type="ECO:0000313" key="3">
    <source>
        <dbReference type="Proteomes" id="UP000253763"/>
    </source>
</evidence>
<organism evidence="2 3">
    <name type="scientific">Haemophilus parainfluenzae</name>
    <dbReference type="NCBI Taxonomy" id="729"/>
    <lineage>
        <taxon>Bacteria</taxon>
        <taxon>Pseudomonadati</taxon>
        <taxon>Pseudomonadota</taxon>
        <taxon>Gammaproteobacteria</taxon>
        <taxon>Pasteurellales</taxon>
        <taxon>Pasteurellaceae</taxon>
        <taxon>Haemophilus</taxon>
    </lineage>
</organism>
<gene>
    <name evidence="2" type="ORF">DPV97_09010</name>
</gene>
<dbReference type="Pfam" id="PF05901">
    <property type="entry name" value="Excalibur"/>
    <property type="match status" value="1"/>
</dbReference>
<feature type="domain" description="Excalibur calcium-binding" evidence="1">
    <location>
        <begin position="16"/>
        <end position="39"/>
    </location>
</feature>
<reference evidence="2 3" key="1">
    <citation type="submission" date="2018-05" db="EMBL/GenBank/DDBJ databases">
        <title>Draft Genome Sequences for a Diverse set of 7 Haemophilus Species.</title>
        <authorList>
            <person name="Nichols M."/>
            <person name="Topaz N."/>
            <person name="Wang X."/>
            <person name="Wang X."/>
            <person name="Boxrud D."/>
        </authorList>
    </citation>
    <scope>NUCLEOTIDE SEQUENCE [LARGE SCALE GENOMIC DNA]</scope>
    <source>
        <strain evidence="2 3">C2008003258</strain>
    </source>
</reference>
<sequence>MSGRNLIKCETDNSEEATFYLTLCARYNLDQDNDGIPCESI</sequence>
<dbReference type="RefSeq" id="WP_111382965.1">
    <property type="nucleotide sequence ID" value="NZ_QEPZ01000009.1"/>
</dbReference>
<comment type="caution">
    <text evidence="2">The sequence shown here is derived from an EMBL/GenBank/DDBJ whole genome shotgun (WGS) entry which is preliminary data.</text>
</comment>
<proteinExistence type="predicted"/>
<dbReference type="Proteomes" id="UP000253763">
    <property type="component" value="Unassembled WGS sequence"/>
</dbReference>
<accession>A0AB37IPT9</accession>
<dbReference type="InterPro" id="IPR008613">
    <property type="entry name" value="Excalibur_Ca-bd_domain"/>
</dbReference>
<name>A0AB37IPT9_HAEPA</name>
<protein>
    <recommendedName>
        <fullName evidence="1">Excalibur calcium-binding domain-containing protein</fullName>
    </recommendedName>
</protein>
<dbReference type="EMBL" id="QEPZ01000009">
    <property type="protein sequence ID" value="RDE90158.1"/>
    <property type="molecule type" value="Genomic_DNA"/>
</dbReference>